<evidence type="ECO:0000259" key="20">
    <source>
        <dbReference type="PROSITE" id="PS51203"/>
    </source>
</evidence>
<evidence type="ECO:0000256" key="2">
    <source>
        <dbReference type="ARBA" id="ARBA00013352"/>
    </source>
</evidence>
<dbReference type="SMART" id="SM00333">
    <property type="entry name" value="TUDOR"/>
    <property type="match status" value="3"/>
</dbReference>
<feature type="region of interest" description="Disordered" evidence="15">
    <location>
        <begin position="703"/>
        <end position="724"/>
    </location>
</feature>
<evidence type="ECO:0000256" key="7">
    <source>
        <dbReference type="ARBA" id="ARBA00022801"/>
    </source>
</evidence>
<dbReference type="InterPro" id="IPR014001">
    <property type="entry name" value="Helicase_ATP-bd"/>
</dbReference>
<organism evidence="21 22">
    <name type="scientific">Argiope bruennichi</name>
    <name type="common">Wasp spider</name>
    <name type="synonym">Aranea bruennichi</name>
    <dbReference type="NCBI Taxonomy" id="94029"/>
    <lineage>
        <taxon>Eukaryota</taxon>
        <taxon>Metazoa</taxon>
        <taxon>Ecdysozoa</taxon>
        <taxon>Arthropoda</taxon>
        <taxon>Chelicerata</taxon>
        <taxon>Arachnida</taxon>
        <taxon>Araneae</taxon>
        <taxon>Araneomorphae</taxon>
        <taxon>Entelegynae</taxon>
        <taxon>Araneoidea</taxon>
        <taxon>Araneidae</taxon>
        <taxon>Argiope</taxon>
    </lineage>
</organism>
<evidence type="ECO:0000256" key="13">
    <source>
        <dbReference type="ARBA" id="ARBA00047984"/>
    </source>
</evidence>
<dbReference type="Gene3D" id="2.40.50.90">
    <property type="match status" value="2"/>
</dbReference>
<feature type="compositionally biased region" description="Polar residues" evidence="15">
    <location>
        <begin position="523"/>
        <end position="537"/>
    </location>
</feature>
<evidence type="ECO:0000256" key="11">
    <source>
        <dbReference type="ARBA" id="ARBA00023158"/>
    </source>
</evidence>
<evidence type="ECO:0000256" key="9">
    <source>
        <dbReference type="ARBA" id="ARBA00022840"/>
    </source>
</evidence>
<dbReference type="PROSITE" id="PS51203">
    <property type="entry name" value="CS"/>
    <property type="match status" value="1"/>
</dbReference>
<keyword evidence="4" id="KW-0677">Repeat</keyword>
<feature type="zinc finger region" description="C3H1-type" evidence="14">
    <location>
        <begin position="1219"/>
        <end position="1246"/>
    </location>
</feature>
<feature type="compositionally biased region" description="Basic and acidic residues" evidence="15">
    <location>
        <begin position="376"/>
        <end position="387"/>
    </location>
</feature>
<feature type="compositionally biased region" description="Acidic residues" evidence="15">
    <location>
        <begin position="1936"/>
        <end position="1948"/>
    </location>
</feature>
<feature type="region of interest" description="Disordered" evidence="15">
    <location>
        <begin position="1936"/>
        <end position="1984"/>
    </location>
</feature>
<evidence type="ECO:0000313" key="21">
    <source>
        <dbReference type="EMBL" id="KAF8773203.1"/>
    </source>
</evidence>
<evidence type="ECO:0000256" key="14">
    <source>
        <dbReference type="PROSITE-ProRule" id="PRU00723"/>
    </source>
</evidence>
<feature type="compositionally biased region" description="Polar residues" evidence="15">
    <location>
        <begin position="363"/>
        <end position="375"/>
    </location>
</feature>
<feature type="compositionally biased region" description="Polar residues" evidence="15">
    <location>
        <begin position="705"/>
        <end position="716"/>
    </location>
</feature>
<dbReference type="SUPFAM" id="SSF63748">
    <property type="entry name" value="Tudor/PWWP/MBT"/>
    <property type="match status" value="3"/>
</dbReference>
<keyword evidence="7" id="KW-0378">Hydrolase</keyword>
<keyword evidence="14" id="KW-0479">Metal-binding</keyword>
<dbReference type="PROSITE" id="PS50103">
    <property type="entry name" value="ZF_C3H1"/>
    <property type="match status" value="1"/>
</dbReference>
<reference evidence="21" key="2">
    <citation type="submission" date="2020-06" db="EMBL/GenBank/DDBJ databases">
        <authorList>
            <person name="Sheffer M."/>
        </authorList>
    </citation>
    <scope>NUCLEOTIDE SEQUENCE</scope>
</reference>
<dbReference type="GO" id="GO:0003724">
    <property type="term" value="F:RNA helicase activity"/>
    <property type="evidence" value="ECO:0007669"/>
    <property type="project" value="UniProtKB-EC"/>
</dbReference>
<dbReference type="SUPFAM" id="SSF50199">
    <property type="entry name" value="Staphylococcal nuclease"/>
    <property type="match status" value="1"/>
</dbReference>
<dbReference type="Proteomes" id="UP000807504">
    <property type="component" value="Unassembled WGS sequence"/>
</dbReference>
<dbReference type="InterPro" id="IPR027417">
    <property type="entry name" value="P-loop_NTPase"/>
</dbReference>
<dbReference type="InterPro" id="IPR035437">
    <property type="entry name" value="SNase_OB-fold_sf"/>
</dbReference>
<dbReference type="PROSITE" id="PS51192">
    <property type="entry name" value="HELICASE_ATP_BIND_1"/>
    <property type="match status" value="1"/>
</dbReference>
<evidence type="ECO:0000256" key="15">
    <source>
        <dbReference type="SAM" id="MobiDB-lite"/>
    </source>
</evidence>
<dbReference type="InterPro" id="IPR008978">
    <property type="entry name" value="HSP20-like_chaperone"/>
</dbReference>
<keyword evidence="3" id="KW-0217">Developmental protein</keyword>
<dbReference type="Pfam" id="PF00270">
    <property type="entry name" value="DEAD"/>
    <property type="match status" value="1"/>
</dbReference>
<evidence type="ECO:0000259" key="18">
    <source>
        <dbReference type="PROSITE" id="PS51192"/>
    </source>
</evidence>
<dbReference type="Gene3D" id="2.60.40.790">
    <property type="match status" value="1"/>
</dbReference>
<evidence type="ECO:0000256" key="1">
    <source>
        <dbReference type="ARBA" id="ARBA00012552"/>
    </source>
</evidence>
<keyword evidence="14" id="KW-0863">Zinc-finger</keyword>
<comment type="catalytic activity">
    <reaction evidence="13">
        <text>ATP + H2O = ADP + phosphate + H(+)</text>
        <dbReference type="Rhea" id="RHEA:13065"/>
        <dbReference type="ChEBI" id="CHEBI:15377"/>
        <dbReference type="ChEBI" id="CHEBI:15378"/>
        <dbReference type="ChEBI" id="CHEBI:30616"/>
        <dbReference type="ChEBI" id="CHEBI:43474"/>
        <dbReference type="ChEBI" id="CHEBI:456216"/>
        <dbReference type="EC" id="3.6.4.13"/>
    </reaction>
</comment>
<feature type="region of interest" description="Disordered" evidence="15">
    <location>
        <begin position="521"/>
        <end position="541"/>
    </location>
</feature>
<dbReference type="SUPFAM" id="SSF52540">
    <property type="entry name" value="P-loop containing nucleoside triphosphate hydrolases"/>
    <property type="match status" value="2"/>
</dbReference>
<feature type="domain" description="Helicase ATP-binding" evidence="18">
    <location>
        <begin position="845"/>
        <end position="1030"/>
    </location>
</feature>
<evidence type="ECO:0000256" key="12">
    <source>
        <dbReference type="ARBA" id="ARBA00023254"/>
    </source>
</evidence>
<sequence>MKIQVSPQYLREENIYVTIIEVKTPVHYVIKESPSIDTASLLASKFLELEESMQNYYRSLEQTFFQLPEKDTILVVEHEQKYYRAKVCSVLNLPRSFLIKVYLLDYGKECSVSKTSLFEMHPDFMSIPFQAIDFKLPGLEPVSLVMNPYDLTINYGASTDWDTSAYEFIENIRKALHSVFIKVEGAEKNCIFGTLHVTSLDGEEQCINDELVFKKFASQNPECWNNITRLSEILSEDSLQSQPNISQGGSANLKFPESSCIIYKTSPASELSSVMSSVISNIESEPLKYGPKSIEYLTTEKSQERNKSSSSGYKEELPFQSNSESKYLKQKDLKNELKAIKAAELFEDIKDAFNTLNKAVKNSTEKQMVSTSQDTNKPKTVDKDPERTSNEIVLKTTNVNEYDQVKSASPNTTSLKRFKEMVARKRAAHKQNITQALADNFFSKNSELATDSPPGNACSSELERSVQLLQDLDISATQNENISDFLPSTTAYNEIGNTEKLVHQAMSPSILQVGIAVDDPSTKFPSKQSAESPTSPLEQKEISTKVDSVKIKTFYERQRKARAAFLAKNKSKQDQDNANSQLITAPSPSPNSSEAGTQLLATKTKNATELCGIASSTKNKTELAATITKNIVGKLYEDDSNINKVNISNESTYDSNKSVESEVLSPLKEVDKPKVDPRKIKAFFEQNRKARALFLAQAKSKQENESFQSEMTSPSSVACRPSEVESKSPPIITEIKNIDESLGNNSDANIFELANELSDSNSPKSERYAESETESLSLIQQEPVESVDFGGKSLFEKQKVPALCLGEGVPTPVLSLNEIAFHISIKKTLEKLNFEGPSCIQSIVWPAALRSRCLAAIAPPHSGKTVAYLLPIASNLLHGLYEDKGKGPIAIIICSSWRKVQHVYDLLHLFLDDSKFKILTYFADGKRKRNRVIALMNGCDILISVPSILLGFFNENSVCVNRCCHFILDDGANLLSSHINEIKGIMGMFGDAVKLRPAISARLQILINSERWTKAIAAFVDKFLHEPLLLFTSFLEAAIYAKIPIFPHICSESDKNQKLAEIVKECSKRTIVCTQDIKKAFEIHCFLQSEKIRSFLVTEKMEHYISDGIIRDWKCVNSGLPYCLIVTDPALTGMTLCDANYIIHYDVPEISRLQFGNRFGCIAEHFQNSKIVDRGCHILISEMCSVQALPIMKIIKRIGNDVTKELIDFINKQKKVVGNPNTPLCRFFKAFGFCKLPHCEKRHHINSVVDQPKVIFREGNVHAKITHMFDASHFCARVIKYVPPGCEQAVCLSSEYAEMGLKLKKFYSTESNRKVEDCPVIGGNYIIQYGNGFFYRVKVMNITRTPETNSQKITLMFRDDGFIQTCDTCELYKDLTCDELPPPHAVEIYLCNVTTPDSCLDWNPQANHFVKKLIMDKEIHGKIVLCLGETLWLHPMVLREKLAFNNDYLNVLTVDKSLRDAEFAMENEKHLPLLFKACQNKIQLPSQISSSSQEKIIHEDLKIQVSYAFLELNVYEDVYVSSVISPHQIYVQRVKFVDCLSELLEKINAHVEAKKLKKCSTLLNGMHCIAPFSLDNRYYRAGITSVSSDSDDVQLFFVDFGDSCCATKDSIFILPSEFTLLPFQAIECELDGIRAPHGGWSDKAADFLEDLTRDESNNMKIVELKAYTKLTSYDTGNRYKVDVWNGEKTLSEHLLKEGLVDPADKCVPVYAPSETNEDKEFVDDVPAGFSLSSDDEDLPLENKDHHALFCAALSKMMLQNMSNSEAVDEAISEMRKSKEERKFKLAMEEISVNGNVEEFVKEDITVVNSPVLALQRLLNYKKRKEVSKRITPKILWWDSSEHVHILLKLKEIQLYELDVKDYSFVFKTSLRDTDYYAEEQFYGAVHSNDFTEKNGSEGLSIVLKKQVEERWPRLIKENKKLAYIKYDLEHIDVSDSEDIPEESVEVAGEENSQVNSEMDYTFDEDSDSTDDENNCTRLENSCRI</sequence>
<gene>
    <name evidence="21" type="ORF">HNY73_015883</name>
</gene>
<evidence type="ECO:0000259" key="17">
    <source>
        <dbReference type="PROSITE" id="PS50304"/>
    </source>
</evidence>
<keyword evidence="14" id="KW-0862">Zinc</keyword>
<accession>A0A8T0EGT4</accession>
<dbReference type="GO" id="GO:0008270">
    <property type="term" value="F:zinc ion binding"/>
    <property type="evidence" value="ECO:0007669"/>
    <property type="project" value="UniProtKB-KW"/>
</dbReference>
<dbReference type="Gene3D" id="2.30.30.140">
    <property type="match status" value="2"/>
</dbReference>
<evidence type="ECO:0000256" key="4">
    <source>
        <dbReference type="ARBA" id="ARBA00022737"/>
    </source>
</evidence>
<dbReference type="GO" id="GO:0031047">
    <property type="term" value="P:regulatory ncRNA-mediated gene silencing"/>
    <property type="evidence" value="ECO:0007669"/>
    <property type="project" value="UniProtKB-KW"/>
</dbReference>
<protein>
    <recommendedName>
        <fullName evidence="2">Probable ATP-dependent RNA helicase spindle-E</fullName>
        <ecNumber evidence="1">3.6.4.13</ecNumber>
    </recommendedName>
</protein>
<keyword evidence="10" id="KW-0744">Spermatogenesis</keyword>
<dbReference type="InterPro" id="IPR011545">
    <property type="entry name" value="DEAD/DEAH_box_helicase_dom"/>
</dbReference>
<dbReference type="GO" id="GO:0051321">
    <property type="term" value="P:meiotic cell cycle"/>
    <property type="evidence" value="ECO:0007669"/>
    <property type="project" value="UniProtKB-KW"/>
</dbReference>
<reference evidence="21" key="1">
    <citation type="journal article" date="2020" name="bioRxiv">
        <title>Chromosome-level reference genome of the European wasp spider Argiope bruennichi: a resource for studies on range expansion and evolutionary adaptation.</title>
        <authorList>
            <person name="Sheffer M.M."/>
            <person name="Hoppe A."/>
            <person name="Krehenwinkel H."/>
            <person name="Uhl G."/>
            <person name="Kuss A.W."/>
            <person name="Jensen L."/>
            <person name="Jensen C."/>
            <person name="Gillespie R.G."/>
            <person name="Hoff K.J."/>
            <person name="Prost S."/>
        </authorList>
    </citation>
    <scope>NUCLEOTIDE SEQUENCE</scope>
</reference>
<keyword evidence="11" id="KW-0943">RNA-mediated gene silencing</keyword>
<dbReference type="InterPro" id="IPR000571">
    <property type="entry name" value="Znf_CCCH"/>
</dbReference>
<dbReference type="EC" id="3.6.4.13" evidence="1"/>
<keyword evidence="22" id="KW-1185">Reference proteome</keyword>
<evidence type="ECO:0000256" key="10">
    <source>
        <dbReference type="ARBA" id="ARBA00022871"/>
    </source>
</evidence>
<dbReference type="PROSITE" id="PS51194">
    <property type="entry name" value="HELICASE_CTER"/>
    <property type="match status" value="1"/>
</dbReference>
<dbReference type="EMBL" id="JABXBU010002227">
    <property type="protein sequence ID" value="KAF8773203.1"/>
    <property type="molecule type" value="Genomic_DNA"/>
</dbReference>
<keyword evidence="6" id="KW-0221">Differentiation</keyword>
<keyword evidence="5" id="KW-0547">Nucleotide-binding</keyword>
<proteinExistence type="predicted"/>
<evidence type="ECO:0000256" key="8">
    <source>
        <dbReference type="ARBA" id="ARBA00022806"/>
    </source>
</evidence>
<dbReference type="Gene3D" id="3.40.50.300">
    <property type="entry name" value="P-loop containing nucleotide triphosphate hydrolases"/>
    <property type="match status" value="2"/>
</dbReference>
<evidence type="ECO:0000259" key="16">
    <source>
        <dbReference type="PROSITE" id="PS50103"/>
    </source>
</evidence>
<feature type="region of interest" description="Disordered" evidence="15">
    <location>
        <begin position="363"/>
        <end position="387"/>
    </location>
</feature>
<keyword evidence="8 21" id="KW-0347">Helicase</keyword>
<feature type="domain" description="Tudor" evidence="17">
    <location>
        <begin position="1561"/>
        <end position="1621"/>
    </location>
</feature>
<dbReference type="SMART" id="SM00487">
    <property type="entry name" value="DEXDc"/>
    <property type="match status" value="1"/>
</dbReference>
<comment type="caution">
    <text evidence="21">The sequence shown here is derived from an EMBL/GenBank/DDBJ whole genome shotgun (WGS) entry which is preliminary data.</text>
</comment>
<feature type="region of interest" description="Disordered" evidence="15">
    <location>
        <begin position="298"/>
        <end position="321"/>
    </location>
</feature>
<feature type="region of interest" description="Disordered" evidence="15">
    <location>
        <begin position="755"/>
        <end position="775"/>
    </location>
</feature>
<dbReference type="PANTHER" id="PTHR22655:SF2">
    <property type="entry name" value="ATP-DEPENDENT RNA HELICASE TDRD12-RELATED"/>
    <property type="match status" value="1"/>
</dbReference>
<dbReference type="Pfam" id="PF00567">
    <property type="entry name" value="TUDOR"/>
    <property type="match status" value="2"/>
</dbReference>
<dbReference type="Pfam" id="PF00271">
    <property type="entry name" value="Helicase_C"/>
    <property type="match status" value="1"/>
</dbReference>
<evidence type="ECO:0000256" key="5">
    <source>
        <dbReference type="ARBA" id="ARBA00022741"/>
    </source>
</evidence>
<dbReference type="GO" id="GO:0003676">
    <property type="term" value="F:nucleic acid binding"/>
    <property type="evidence" value="ECO:0007669"/>
    <property type="project" value="InterPro"/>
</dbReference>
<name>A0A8T0EGT4_ARGBR</name>
<dbReference type="GO" id="GO:0042078">
    <property type="term" value="P:germ-line stem cell division"/>
    <property type="evidence" value="ECO:0007669"/>
    <property type="project" value="TreeGrafter"/>
</dbReference>
<evidence type="ECO:0000256" key="3">
    <source>
        <dbReference type="ARBA" id="ARBA00022473"/>
    </source>
</evidence>
<feature type="domain" description="CS" evidence="20">
    <location>
        <begin position="1829"/>
        <end position="1915"/>
    </location>
</feature>
<feature type="compositionally biased region" description="Polar residues" evidence="15">
    <location>
        <begin position="1975"/>
        <end position="1984"/>
    </location>
</feature>
<dbReference type="InterPro" id="IPR002999">
    <property type="entry name" value="Tudor"/>
</dbReference>
<dbReference type="InterPro" id="IPR001650">
    <property type="entry name" value="Helicase_C-like"/>
</dbReference>
<keyword evidence="9" id="KW-0067">ATP-binding</keyword>
<feature type="domain" description="C3H1-type" evidence="16">
    <location>
        <begin position="1219"/>
        <end position="1246"/>
    </location>
</feature>
<dbReference type="SUPFAM" id="SSF49764">
    <property type="entry name" value="HSP20-like chaperones"/>
    <property type="match status" value="1"/>
</dbReference>
<dbReference type="InterPro" id="IPR007052">
    <property type="entry name" value="CS_dom"/>
</dbReference>
<feature type="compositionally biased region" description="Basic and acidic residues" evidence="15">
    <location>
        <begin position="301"/>
        <end position="317"/>
    </location>
</feature>
<dbReference type="PANTHER" id="PTHR22655">
    <property type="entry name" value="ATP-DEPENDENT RNA HELICASE TDRD12-RELATED"/>
    <property type="match status" value="1"/>
</dbReference>
<dbReference type="GO" id="GO:0007283">
    <property type="term" value="P:spermatogenesis"/>
    <property type="evidence" value="ECO:0007669"/>
    <property type="project" value="UniProtKB-KW"/>
</dbReference>
<feature type="domain" description="Helicase C-terminal" evidence="19">
    <location>
        <begin position="1058"/>
        <end position="1218"/>
    </location>
</feature>
<dbReference type="CDD" id="cd20435">
    <property type="entry name" value="Tudor_TDRD12_rpt2"/>
    <property type="match status" value="1"/>
</dbReference>
<feature type="compositionally biased region" description="Acidic residues" evidence="15">
    <location>
        <begin position="1960"/>
        <end position="1973"/>
    </location>
</feature>
<feature type="region of interest" description="Disordered" evidence="15">
    <location>
        <begin position="566"/>
        <end position="595"/>
    </location>
</feature>
<evidence type="ECO:0000259" key="19">
    <source>
        <dbReference type="PROSITE" id="PS51194"/>
    </source>
</evidence>
<evidence type="ECO:0000313" key="22">
    <source>
        <dbReference type="Proteomes" id="UP000807504"/>
    </source>
</evidence>
<feature type="compositionally biased region" description="Polar residues" evidence="15">
    <location>
        <begin position="576"/>
        <end position="595"/>
    </location>
</feature>
<dbReference type="GO" id="GO:0005524">
    <property type="term" value="F:ATP binding"/>
    <property type="evidence" value="ECO:0007669"/>
    <property type="project" value="UniProtKB-KW"/>
</dbReference>
<keyword evidence="12" id="KW-0469">Meiosis</keyword>
<evidence type="ECO:0000256" key="6">
    <source>
        <dbReference type="ARBA" id="ARBA00022782"/>
    </source>
</evidence>
<dbReference type="PROSITE" id="PS50304">
    <property type="entry name" value="TUDOR"/>
    <property type="match status" value="1"/>
</dbReference>
<dbReference type="GO" id="GO:0016787">
    <property type="term" value="F:hydrolase activity"/>
    <property type="evidence" value="ECO:0007669"/>
    <property type="project" value="UniProtKB-KW"/>
</dbReference>
<dbReference type="GO" id="GO:0005737">
    <property type="term" value="C:cytoplasm"/>
    <property type="evidence" value="ECO:0007669"/>
    <property type="project" value="UniProtKB-ARBA"/>
</dbReference>